<dbReference type="Gene3D" id="2.130.10.10">
    <property type="entry name" value="YVTN repeat-like/Quinoprotein amine dehydrogenase"/>
    <property type="match status" value="2"/>
</dbReference>
<evidence type="ECO:0000313" key="4">
    <source>
        <dbReference type="EMBL" id="CAA6812650.1"/>
    </source>
</evidence>
<feature type="repeat" description="WD" evidence="3">
    <location>
        <begin position="285"/>
        <end position="319"/>
    </location>
</feature>
<organism evidence="4">
    <name type="scientific">uncultured Sulfurovum sp</name>
    <dbReference type="NCBI Taxonomy" id="269237"/>
    <lineage>
        <taxon>Bacteria</taxon>
        <taxon>Pseudomonadati</taxon>
        <taxon>Campylobacterota</taxon>
        <taxon>Epsilonproteobacteria</taxon>
        <taxon>Campylobacterales</taxon>
        <taxon>Sulfurovaceae</taxon>
        <taxon>Sulfurovum</taxon>
        <taxon>environmental samples</taxon>
    </lineage>
</organism>
<gene>
    <name evidence="4" type="ORF">HELGO_WM15546</name>
</gene>
<proteinExistence type="predicted"/>
<dbReference type="PROSITE" id="PS50294">
    <property type="entry name" value="WD_REPEATS_REGION"/>
    <property type="match status" value="1"/>
</dbReference>
<name>A0A6S6TB83_9BACT</name>
<dbReference type="InterPro" id="IPR019775">
    <property type="entry name" value="WD40_repeat_CS"/>
</dbReference>
<dbReference type="AlphaFoldDB" id="A0A6S6TB83"/>
<sequence length="319" mass="35795">MKKILITLILSFSWLFSFTSLSPILTIEVNGTSKDMVLFNNELIIATDNGLLQVYDYEQKKFIKEIQLPKVKDFMGDLVSPRVFSVDKIETQYLLLSDSGKGGYVNMWVEKKGVLTQLLNAKVKMAAIKARFIDEKHILLGLLSNEAVLFNVLTKKEIYRVQLNESKFSDFALNDDKSQAVFACESGVLNIIDSKSGKIVKVLKGVNVDNVYKVDFKKEIISGAGQDRRGSIYNALTGMGTYIEGSFLIYATGLSPSTNSVAFAMDEQNNISIYKRKSKVKIAELKGQKSTLNNIVFKDENILFSSSDDNNVLMWNLKQ</sequence>
<protein>
    <submittedName>
        <fullName evidence="4">Periplasmic nitrate reductase component NapL</fullName>
    </submittedName>
</protein>
<evidence type="ECO:0000256" key="2">
    <source>
        <dbReference type="ARBA" id="ARBA00022737"/>
    </source>
</evidence>
<dbReference type="EMBL" id="CACVAZ010000074">
    <property type="protein sequence ID" value="CAA6812650.1"/>
    <property type="molecule type" value="Genomic_DNA"/>
</dbReference>
<evidence type="ECO:0000256" key="1">
    <source>
        <dbReference type="ARBA" id="ARBA00022574"/>
    </source>
</evidence>
<dbReference type="SUPFAM" id="SSF50978">
    <property type="entry name" value="WD40 repeat-like"/>
    <property type="match status" value="1"/>
</dbReference>
<dbReference type="PROSITE" id="PS00678">
    <property type="entry name" value="WD_REPEATS_1"/>
    <property type="match status" value="1"/>
</dbReference>
<reference evidence="4" key="1">
    <citation type="submission" date="2020-01" db="EMBL/GenBank/DDBJ databases">
        <authorList>
            <person name="Meier V. D."/>
            <person name="Meier V D."/>
        </authorList>
    </citation>
    <scope>NUCLEOTIDE SEQUENCE</scope>
    <source>
        <strain evidence="4">HLG_WM_MAG_02</strain>
    </source>
</reference>
<evidence type="ECO:0000256" key="3">
    <source>
        <dbReference type="PROSITE-ProRule" id="PRU00221"/>
    </source>
</evidence>
<dbReference type="InterPro" id="IPR001680">
    <property type="entry name" value="WD40_rpt"/>
</dbReference>
<dbReference type="InterPro" id="IPR036322">
    <property type="entry name" value="WD40_repeat_dom_sf"/>
</dbReference>
<dbReference type="InterPro" id="IPR015943">
    <property type="entry name" value="WD40/YVTN_repeat-like_dom_sf"/>
</dbReference>
<dbReference type="PROSITE" id="PS50082">
    <property type="entry name" value="WD_REPEATS_2"/>
    <property type="match status" value="1"/>
</dbReference>
<keyword evidence="2" id="KW-0677">Repeat</keyword>
<keyword evidence="1 3" id="KW-0853">WD repeat</keyword>
<dbReference type="SMART" id="SM00320">
    <property type="entry name" value="WD40"/>
    <property type="match status" value="3"/>
</dbReference>
<accession>A0A6S6TB83</accession>